<evidence type="ECO:0000313" key="3">
    <source>
        <dbReference type="EMBL" id="TKR33874.1"/>
    </source>
</evidence>
<dbReference type="RefSeq" id="WP_137266079.1">
    <property type="nucleotide sequence ID" value="NZ_SZUA01000001.1"/>
</dbReference>
<reference evidence="3 4" key="1">
    <citation type="submission" date="2019-04" db="EMBL/GenBank/DDBJ databases">
        <title>Reference strain of H23.</title>
        <authorList>
            <person name="Luo X."/>
        </authorList>
    </citation>
    <scope>NUCLEOTIDE SEQUENCE [LARGE SCALE GENOMIC DNA]</scope>
    <source>
        <strain evidence="3 4">H23</strain>
    </source>
</reference>
<keyword evidence="4" id="KW-1185">Reference proteome</keyword>
<evidence type="ECO:0000313" key="4">
    <source>
        <dbReference type="Proteomes" id="UP000308707"/>
    </source>
</evidence>
<dbReference type="OrthoDB" id="8929305at2"/>
<dbReference type="AlphaFoldDB" id="A0A4U5JVD9"/>
<accession>A0A4U5JVD9</accession>
<dbReference type="Proteomes" id="UP000308707">
    <property type="component" value="Unassembled WGS sequence"/>
</dbReference>
<feature type="compositionally biased region" description="Low complexity" evidence="1">
    <location>
        <begin position="28"/>
        <end position="55"/>
    </location>
</feature>
<proteinExistence type="predicted"/>
<feature type="signal peptide" evidence="2">
    <location>
        <begin position="1"/>
        <end position="22"/>
    </location>
</feature>
<evidence type="ECO:0000256" key="2">
    <source>
        <dbReference type="SAM" id="SignalP"/>
    </source>
</evidence>
<feature type="chain" id="PRO_5020923256" evidence="2">
    <location>
        <begin position="23"/>
        <end position="183"/>
    </location>
</feature>
<dbReference type="PROSITE" id="PS51257">
    <property type="entry name" value="PROKAR_LIPOPROTEIN"/>
    <property type="match status" value="1"/>
</dbReference>
<keyword evidence="2" id="KW-0732">Signal</keyword>
<dbReference type="InterPro" id="IPR025091">
    <property type="entry name" value="DUF4019"/>
</dbReference>
<protein>
    <submittedName>
        <fullName evidence="3">DUF4019 domain-containing protein</fullName>
    </submittedName>
</protein>
<gene>
    <name evidence="3" type="ORF">FCE95_06280</name>
</gene>
<name>A0A4U5JVD9_9GAMM</name>
<sequence>MNNRNLFLSAVLLACASASAVAQQSQPARAPAAPAARPAAQAPGAPRPAAQQAPQLTPEQRAALAKQDADMTRGAQQVIALVDGNRVGEVWDGASPTMKRLVTKDDFIKQVTIDRNRLGAPAARGKAVVSRSQFAAGGQVPAGLYINVNFPTKFAKAPQPVRELVSFHLDDDKTWRVSGYSLR</sequence>
<organism evidence="3 4">
    <name type="scientific">Luteimonas gilva</name>
    <dbReference type="NCBI Taxonomy" id="2572684"/>
    <lineage>
        <taxon>Bacteria</taxon>
        <taxon>Pseudomonadati</taxon>
        <taxon>Pseudomonadota</taxon>
        <taxon>Gammaproteobacteria</taxon>
        <taxon>Lysobacterales</taxon>
        <taxon>Lysobacteraceae</taxon>
        <taxon>Luteimonas</taxon>
    </lineage>
</organism>
<evidence type="ECO:0000256" key="1">
    <source>
        <dbReference type="SAM" id="MobiDB-lite"/>
    </source>
</evidence>
<dbReference type="Pfam" id="PF13211">
    <property type="entry name" value="DUF4019"/>
    <property type="match status" value="1"/>
</dbReference>
<feature type="region of interest" description="Disordered" evidence="1">
    <location>
        <begin position="28"/>
        <end position="69"/>
    </location>
</feature>
<comment type="caution">
    <text evidence="3">The sequence shown here is derived from an EMBL/GenBank/DDBJ whole genome shotgun (WGS) entry which is preliminary data.</text>
</comment>
<dbReference type="EMBL" id="SZUA01000001">
    <property type="protein sequence ID" value="TKR33874.1"/>
    <property type="molecule type" value="Genomic_DNA"/>
</dbReference>